<dbReference type="OrthoDB" id="6638317at2"/>
<comment type="caution">
    <text evidence="3">The sequence shown here is derived from an EMBL/GenBank/DDBJ whole genome shotgun (WGS) entry which is preliminary data.</text>
</comment>
<keyword evidence="4" id="KW-1185">Reference proteome</keyword>
<gene>
    <name evidence="3" type="ORF">DKT75_04595</name>
</gene>
<evidence type="ECO:0000256" key="1">
    <source>
        <dbReference type="SAM" id="Phobius"/>
    </source>
</evidence>
<dbReference type="EMBL" id="QGKL01000012">
    <property type="protein sequence ID" value="PWQ98406.1"/>
    <property type="molecule type" value="Genomic_DNA"/>
</dbReference>
<organism evidence="3 4">
    <name type="scientific">Leucothrix arctica</name>
    <dbReference type="NCBI Taxonomy" id="1481894"/>
    <lineage>
        <taxon>Bacteria</taxon>
        <taxon>Pseudomonadati</taxon>
        <taxon>Pseudomonadota</taxon>
        <taxon>Gammaproteobacteria</taxon>
        <taxon>Thiotrichales</taxon>
        <taxon>Thiotrichaceae</taxon>
        <taxon>Leucothrix</taxon>
    </lineage>
</organism>
<keyword evidence="1" id="KW-0812">Transmembrane</keyword>
<evidence type="ECO:0000259" key="2">
    <source>
        <dbReference type="Pfam" id="PF14258"/>
    </source>
</evidence>
<keyword evidence="1" id="KW-0472">Membrane</keyword>
<dbReference type="RefSeq" id="WP_109822247.1">
    <property type="nucleotide sequence ID" value="NZ_QGKL01000012.1"/>
</dbReference>
<dbReference type="Proteomes" id="UP000245506">
    <property type="component" value="Unassembled WGS sequence"/>
</dbReference>
<name>A0A317CIT1_9GAMM</name>
<feature type="transmembrane region" description="Helical" evidence="1">
    <location>
        <begin position="282"/>
        <end position="298"/>
    </location>
</feature>
<dbReference type="InterPro" id="IPR025646">
    <property type="entry name" value="DUF4350"/>
</dbReference>
<proteinExistence type="predicted"/>
<evidence type="ECO:0000313" key="4">
    <source>
        <dbReference type="Proteomes" id="UP000245506"/>
    </source>
</evidence>
<dbReference type="AlphaFoldDB" id="A0A317CIT1"/>
<reference evidence="3 4" key="1">
    <citation type="submission" date="2018-05" db="EMBL/GenBank/DDBJ databases">
        <title>Leucothrix arctica sp. nov., isolated from Arctic seawater.</title>
        <authorList>
            <person name="Choi A."/>
            <person name="Baek K."/>
        </authorList>
    </citation>
    <scope>NUCLEOTIDE SEQUENCE [LARGE SCALE GENOMIC DNA]</scope>
    <source>
        <strain evidence="3 4">IMCC9719</strain>
    </source>
</reference>
<evidence type="ECO:0000313" key="3">
    <source>
        <dbReference type="EMBL" id="PWQ98406.1"/>
    </source>
</evidence>
<accession>A0A317CIT1</accession>
<protein>
    <recommendedName>
        <fullName evidence="2">DUF4350 domain-containing protein</fullName>
    </recommendedName>
</protein>
<dbReference type="Pfam" id="PF14258">
    <property type="entry name" value="DUF4350"/>
    <property type="match status" value="1"/>
</dbReference>
<feature type="transmembrane region" description="Helical" evidence="1">
    <location>
        <begin position="7"/>
        <end position="29"/>
    </location>
</feature>
<sequence length="409" mass="46843">MKINARGAVPALVIVTLISLLTFGFFHLYERVEESGWKPLTGEAKSNPLFASRLFLKRMGIPTQSLESLHSLVELPSTNSVILLTASRYSLSEQRVDELLAWVEQGGHLIIPSTEAWQESYYEFDEALVDETSNDNRDAPPTVSADPIQNAIKVHIDSDDHIEFEDGKPRKIQLPNATRPLEIAEDHFHAIILDDDNESVQIEKVQLDNKNFIIRQGVGAGLVTLVSQLHFMEYRTLYDFDHAEILWYLVHRNATELSSPDEVWLIHSDESPSLLSLIWKKFWAFILMLTALLVVWGLRTSRRFGPLIPKEDEDRRHLMEHITASGAYYWKHKQGDTLINSTRTATNQRLSRRIPGWQSLTKDQQAEAVAKRLTLDTKQVFQTLHGNISNSPYDFTETIKQLEYIRTNV</sequence>
<feature type="domain" description="DUF4350" evidence="2">
    <location>
        <begin position="44"/>
        <end position="250"/>
    </location>
</feature>
<keyword evidence="1" id="KW-1133">Transmembrane helix</keyword>